<evidence type="ECO:0000313" key="3">
    <source>
        <dbReference type="Proteomes" id="UP000024635"/>
    </source>
</evidence>
<keyword evidence="1" id="KW-0732">Signal</keyword>
<dbReference type="AlphaFoldDB" id="A0A016UVZ6"/>
<feature type="signal peptide" evidence="1">
    <location>
        <begin position="1"/>
        <end position="18"/>
    </location>
</feature>
<evidence type="ECO:0000313" key="2">
    <source>
        <dbReference type="EMBL" id="EYC18947.1"/>
    </source>
</evidence>
<protein>
    <submittedName>
        <fullName evidence="2">Uncharacterized protein</fullName>
    </submittedName>
</protein>
<name>A0A016UVZ6_9BILA</name>
<gene>
    <name evidence="2" type="primary">Acey_s0026.g1470</name>
    <name evidence="2" type="ORF">Y032_0026g1470</name>
</gene>
<dbReference type="EMBL" id="JARK01001362">
    <property type="protein sequence ID" value="EYC18947.1"/>
    <property type="molecule type" value="Genomic_DNA"/>
</dbReference>
<dbReference type="Proteomes" id="UP000024635">
    <property type="component" value="Unassembled WGS sequence"/>
</dbReference>
<evidence type="ECO:0000256" key="1">
    <source>
        <dbReference type="SAM" id="SignalP"/>
    </source>
</evidence>
<organism evidence="2 3">
    <name type="scientific">Ancylostoma ceylanicum</name>
    <dbReference type="NCBI Taxonomy" id="53326"/>
    <lineage>
        <taxon>Eukaryota</taxon>
        <taxon>Metazoa</taxon>
        <taxon>Ecdysozoa</taxon>
        <taxon>Nematoda</taxon>
        <taxon>Chromadorea</taxon>
        <taxon>Rhabditida</taxon>
        <taxon>Rhabditina</taxon>
        <taxon>Rhabditomorpha</taxon>
        <taxon>Strongyloidea</taxon>
        <taxon>Ancylostomatidae</taxon>
        <taxon>Ancylostomatinae</taxon>
        <taxon>Ancylostoma</taxon>
    </lineage>
</organism>
<sequence>MLRNLLLLLSRFAKGAGALMVCRVSLVLKTPGYRSPGEKGAPTLSTAENSEIRVHQWREVVLVGSRVKNSKDMGPLIQKGASAPVLWETQGYGH</sequence>
<keyword evidence="3" id="KW-1185">Reference proteome</keyword>
<reference evidence="3" key="1">
    <citation type="journal article" date="2015" name="Nat. Genet.">
        <title>The genome and transcriptome of the zoonotic hookworm Ancylostoma ceylanicum identify infection-specific gene families.</title>
        <authorList>
            <person name="Schwarz E.M."/>
            <person name="Hu Y."/>
            <person name="Antoshechkin I."/>
            <person name="Miller M.M."/>
            <person name="Sternberg P.W."/>
            <person name="Aroian R.V."/>
        </authorList>
    </citation>
    <scope>NUCLEOTIDE SEQUENCE</scope>
    <source>
        <strain evidence="3">HY135</strain>
    </source>
</reference>
<proteinExistence type="predicted"/>
<feature type="chain" id="PRO_5001492782" evidence="1">
    <location>
        <begin position="19"/>
        <end position="94"/>
    </location>
</feature>
<comment type="caution">
    <text evidence="2">The sequence shown here is derived from an EMBL/GenBank/DDBJ whole genome shotgun (WGS) entry which is preliminary data.</text>
</comment>
<accession>A0A016UVZ6</accession>